<keyword evidence="1" id="KW-0812">Transmembrane</keyword>
<keyword evidence="4" id="KW-1185">Reference proteome</keyword>
<dbReference type="Pfam" id="PF07853">
    <property type="entry name" value="DUF1648"/>
    <property type="match status" value="1"/>
</dbReference>
<dbReference type="Proteomes" id="UP000460412">
    <property type="component" value="Unassembled WGS sequence"/>
</dbReference>
<gene>
    <name evidence="3" type="ORF">GN277_11300</name>
</gene>
<keyword evidence="1" id="KW-1133">Transmembrane helix</keyword>
<name>A0A7X3MGR4_9FIRM</name>
<dbReference type="EMBL" id="WUQX01000001">
    <property type="protein sequence ID" value="MXP75947.1"/>
    <property type="molecule type" value="Genomic_DNA"/>
</dbReference>
<evidence type="ECO:0000256" key="1">
    <source>
        <dbReference type="SAM" id="Phobius"/>
    </source>
</evidence>
<evidence type="ECO:0000259" key="2">
    <source>
        <dbReference type="Pfam" id="PF07853"/>
    </source>
</evidence>
<organism evidence="3 4">
    <name type="scientific">Sporofaciens musculi</name>
    <dbReference type="NCBI Taxonomy" id="2681861"/>
    <lineage>
        <taxon>Bacteria</taxon>
        <taxon>Bacillati</taxon>
        <taxon>Bacillota</taxon>
        <taxon>Clostridia</taxon>
        <taxon>Lachnospirales</taxon>
        <taxon>Lachnospiraceae</taxon>
        <taxon>Sporofaciens</taxon>
    </lineage>
</organism>
<sequence>MSKKNLITSVLLIGTFIVLLAATFFLPEKIPFHFDANGEAGWYASKYFILLLTPVPYLIYHQFTHKKK</sequence>
<dbReference type="InterPro" id="IPR012867">
    <property type="entry name" value="DUF1648"/>
</dbReference>
<dbReference type="RefSeq" id="WP_159751126.1">
    <property type="nucleotide sequence ID" value="NZ_WUQX01000001.1"/>
</dbReference>
<comment type="caution">
    <text evidence="3">The sequence shown here is derived from an EMBL/GenBank/DDBJ whole genome shotgun (WGS) entry which is preliminary data.</text>
</comment>
<evidence type="ECO:0000313" key="3">
    <source>
        <dbReference type="EMBL" id="MXP75947.1"/>
    </source>
</evidence>
<protein>
    <submittedName>
        <fullName evidence="3">DUF1648 domain-containing protein</fullName>
    </submittedName>
</protein>
<dbReference type="AlphaFoldDB" id="A0A7X3MGR4"/>
<keyword evidence="1" id="KW-0472">Membrane</keyword>
<feature type="domain" description="DUF1648" evidence="2">
    <location>
        <begin position="10"/>
        <end position="54"/>
    </location>
</feature>
<evidence type="ECO:0000313" key="4">
    <source>
        <dbReference type="Proteomes" id="UP000460412"/>
    </source>
</evidence>
<feature type="transmembrane region" description="Helical" evidence="1">
    <location>
        <begin position="40"/>
        <end position="60"/>
    </location>
</feature>
<reference evidence="3 4" key="1">
    <citation type="submission" date="2019-12" db="EMBL/GenBank/DDBJ databases">
        <title>Sporaefaciens musculi gen. nov., sp. nov., a novel bacterium isolated from the caecum of an obese mouse.</title>
        <authorList>
            <person name="Rasmussen T.S."/>
            <person name="Streidl T."/>
            <person name="Hitch T.C.A."/>
            <person name="Wortmann E."/>
            <person name="Deptula P."/>
            <person name="Hansen M."/>
            <person name="Nielsen D.S."/>
            <person name="Clavel T."/>
            <person name="Vogensen F.K."/>
        </authorList>
    </citation>
    <scope>NUCLEOTIDE SEQUENCE [LARGE SCALE GENOMIC DNA]</scope>
    <source>
        <strain evidence="3 4">WCA-9-b2</strain>
    </source>
</reference>
<proteinExistence type="predicted"/>
<accession>A0A7X3MGR4</accession>